<dbReference type="Proteomes" id="UP000199705">
    <property type="component" value="Unassembled WGS sequence"/>
</dbReference>
<dbReference type="EMBL" id="FNCG01000014">
    <property type="protein sequence ID" value="SDH92662.1"/>
    <property type="molecule type" value="Genomic_DNA"/>
</dbReference>
<reference evidence="2" key="1">
    <citation type="submission" date="2016-10" db="EMBL/GenBank/DDBJ databases">
        <authorList>
            <person name="Varghese N."/>
            <person name="Submissions S."/>
        </authorList>
    </citation>
    <scope>NUCLEOTIDE SEQUENCE [LARGE SCALE GENOMIC DNA]</scope>
    <source>
        <strain evidence="2">Gh-67</strain>
    </source>
</reference>
<dbReference type="STRING" id="551996.SAMN05192573_11427"/>
<protein>
    <recommendedName>
        <fullName evidence="3">Lysozyme family protein</fullName>
    </recommendedName>
</protein>
<accession>A0A1G8GE30</accession>
<keyword evidence="2" id="KW-1185">Reference proteome</keyword>
<sequence>MKRKKRIINPALPTTKKKVKKSSVPTPMEYVQLFNNCVIKKEKIAAVDKIIDEKVTVNRPRYESISNLVRLGTNAPSAAGNKNLFASVYTPFFDRYNTTPLSLNPTAANAKPESVLDIMTKPQMTTGLLGANFFDTGRFTPNDPFSFMNLFGGGGAIPWYFIACVHYMECSFSFKKHLHNGDPLTGYTVQVPANRPKVGHGPPFTFEESAVDAIKLMKYDKVTNWSLPFILQKLEGYNGFGYNKKGIHTPYLWSFSNQYVKGKYVKDGVFDAEAVSQQMGAAVILKRMEDRALISIPRN</sequence>
<evidence type="ECO:0008006" key="3">
    <source>
        <dbReference type="Google" id="ProtNLM"/>
    </source>
</evidence>
<organism evidence="1 2">
    <name type="scientific">Mucilaginibacter gossypii</name>
    <dbReference type="NCBI Taxonomy" id="551996"/>
    <lineage>
        <taxon>Bacteria</taxon>
        <taxon>Pseudomonadati</taxon>
        <taxon>Bacteroidota</taxon>
        <taxon>Sphingobacteriia</taxon>
        <taxon>Sphingobacteriales</taxon>
        <taxon>Sphingobacteriaceae</taxon>
        <taxon>Mucilaginibacter</taxon>
    </lineage>
</organism>
<evidence type="ECO:0000313" key="2">
    <source>
        <dbReference type="Proteomes" id="UP000199705"/>
    </source>
</evidence>
<proteinExistence type="predicted"/>
<name>A0A1G8GE30_9SPHI</name>
<gene>
    <name evidence="1" type="ORF">SAMN05192573_11427</name>
</gene>
<dbReference type="AlphaFoldDB" id="A0A1G8GE30"/>
<evidence type="ECO:0000313" key="1">
    <source>
        <dbReference type="EMBL" id="SDH92662.1"/>
    </source>
</evidence>
<dbReference type="RefSeq" id="WP_091172370.1">
    <property type="nucleotide sequence ID" value="NZ_FNCG01000014.1"/>
</dbReference>